<feature type="transmembrane region" description="Helical" evidence="6">
    <location>
        <begin position="307"/>
        <end position="324"/>
    </location>
</feature>
<feature type="transmembrane region" description="Helical" evidence="6">
    <location>
        <begin position="282"/>
        <end position="301"/>
    </location>
</feature>
<sequence>MSYLGTDSPVSPGRADARLCAPAVGLWASVLVSLGLPAWASLGAGVGLGVVALALVPLLRAHRPPAGIPLLAAVVVCAAGGTLVVAGRTATLERSPVAQLAQDERHAHLGVRLTRDPRPRVSTLVPGRAEFTVEATTEWVTVDGTRVPSRVPVVLLTHGEEWRDLVPSQRMQISGRIVPGGEDGLMAGLVLVRGPPAEVGAPSAAHAWAALARARLRETCAVLPRPEQGLLPALVVGDVSRLDEETSEVFRATGMTHLLTVSGANLAVMTGAALGSARLLRLPNWCAVAMGAGMIAVFVLLARPEPSVLRAAFMGAVALLGIALGRPRIGLAALSASVIGLLLFAPELAASHGFALSVLATGGILLLAPTWRDTWSARLPRWLAEAIAVTLAAQVACLPVLVLLSAEVNWVSVPANVLAGPAVPVATVGGFAVAGLGLFAPRVAQSVVEVPGAAVGWIAAVAHTGAAVPVAALPWRADGVGALLLAGVVAVLLAARGWLRRALGALAGSVAGAVLLVTCTAPDWPPPGWVLVACDVGQGDAFVLAAGGDQAIVVDAGVDPRAVDRCLRTLGVRDVVLLVLTHDDADHVGGTAGVLRGRAVHSVFTPPGFDSPAVTRALAGAGTERHTVAAGQRFVVGPWQLTVLWPSTGTGGDSNNRSLVVLARWVSPVRTETASSFSVLLTGDIGESAQRGLLTEPATRSVDVLKTPHHGARSQSARFLSATRPRITLTSVGTGNRYGHPAPEVWALLEGLTPASYRTDVHGDIAVLPGTGAPAVTWRGPLDR</sequence>
<evidence type="ECO:0000256" key="2">
    <source>
        <dbReference type="ARBA" id="ARBA00022475"/>
    </source>
</evidence>
<evidence type="ECO:0000256" key="3">
    <source>
        <dbReference type="ARBA" id="ARBA00022692"/>
    </source>
</evidence>
<protein>
    <submittedName>
        <fullName evidence="9">Membrane protein</fullName>
    </submittedName>
</protein>
<dbReference type="PANTHER" id="PTHR30619">
    <property type="entry name" value="DNA INTERNALIZATION/COMPETENCE PROTEIN COMEC/REC2"/>
    <property type="match status" value="1"/>
</dbReference>
<reference evidence="9" key="1">
    <citation type="submission" date="2023-02" db="EMBL/GenBank/DDBJ databases">
        <title>Nocardiopsis ansamitocini NBRC 112285.</title>
        <authorList>
            <person name="Ichikawa N."/>
            <person name="Sato H."/>
            <person name="Tonouchi N."/>
        </authorList>
    </citation>
    <scope>NUCLEOTIDE SEQUENCE</scope>
    <source>
        <strain evidence="9">NBRC 112285</strain>
    </source>
</reference>
<proteinExistence type="predicted"/>
<keyword evidence="4 6" id="KW-1133">Transmembrane helix</keyword>
<feature type="transmembrane region" description="Helical" evidence="6">
    <location>
        <begin position="479"/>
        <end position="499"/>
    </location>
</feature>
<feature type="transmembrane region" description="Helical" evidence="6">
    <location>
        <begin position="418"/>
        <end position="440"/>
    </location>
</feature>
<dbReference type="GO" id="GO:0005886">
    <property type="term" value="C:plasma membrane"/>
    <property type="evidence" value="ECO:0007669"/>
    <property type="project" value="UniProtKB-SubCell"/>
</dbReference>
<evidence type="ECO:0000259" key="8">
    <source>
        <dbReference type="Pfam" id="PF03772"/>
    </source>
</evidence>
<accession>A0A9W6P3K0</accession>
<dbReference type="EMBL" id="BSQG01000001">
    <property type="protein sequence ID" value="GLU46388.1"/>
    <property type="molecule type" value="Genomic_DNA"/>
</dbReference>
<dbReference type="CDD" id="cd07731">
    <property type="entry name" value="ComA-like_MBL-fold"/>
    <property type="match status" value="1"/>
</dbReference>
<dbReference type="InterPro" id="IPR004477">
    <property type="entry name" value="ComEC_N"/>
</dbReference>
<evidence type="ECO:0000256" key="6">
    <source>
        <dbReference type="SAM" id="Phobius"/>
    </source>
</evidence>
<dbReference type="InterPro" id="IPR036866">
    <property type="entry name" value="RibonucZ/Hydroxyglut_hydro"/>
</dbReference>
<feature type="transmembrane region" description="Helical" evidence="6">
    <location>
        <begin position="329"/>
        <end position="346"/>
    </location>
</feature>
<evidence type="ECO:0000256" key="5">
    <source>
        <dbReference type="ARBA" id="ARBA00023136"/>
    </source>
</evidence>
<keyword evidence="3 6" id="KW-0812">Transmembrane</keyword>
<evidence type="ECO:0000259" key="7">
    <source>
        <dbReference type="Pfam" id="PF00753"/>
    </source>
</evidence>
<feature type="domain" description="ComEC/Rec2-related protein" evidence="8">
    <location>
        <begin position="234"/>
        <end position="495"/>
    </location>
</feature>
<feature type="transmembrane region" description="Helical" evidence="6">
    <location>
        <begin position="383"/>
        <end position="406"/>
    </location>
</feature>
<dbReference type="Pfam" id="PF03772">
    <property type="entry name" value="Competence"/>
    <property type="match status" value="1"/>
</dbReference>
<dbReference type="Gene3D" id="3.60.15.10">
    <property type="entry name" value="Ribonuclease Z/Hydroxyacylglutathione hydrolase-like"/>
    <property type="match status" value="1"/>
</dbReference>
<dbReference type="SUPFAM" id="SSF56281">
    <property type="entry name" value="Metallo-hydrolase/oxidoreductase"/>
    <property type="match status" value="1"/>
</dbReference>
<dbReference type="InterPro" id="IPR052159">
    <property type="entry name" value="Competence_DNA_uptake"/>
</dbReference>
<feature type="transmembrane region" description="Helical" evidence="6">
    <location>
        <begin position="66"/>
        <end position="86"/>
    </location>
</feature>
<keyword evidence="5 6" id="KW-0472">Membrane</keyword>
<comment type="subcellular location">
    <subcellularLocation>
        <location evidence="1">Cell membrane</location>
        <topology evidence="1">Multi-pass membrane protein</topology>
    </subcellularLocation>
</comment>
<comment type="caution">
    <text evidence="9">The sequence shown here is derived from an EMBL/GenBank/DDBJ whole genome shotgun (WGS) entry which is preliminary data.</text>
</comment>
<dbReference type="InterPro" id="IPR035681">
    <property type="entry name" value="ComA-like_MBL"/>
</dbReference>
<dbReference type="AlphaFoldDB" id="A0A9W6P3K0"/>
<dbReference type="InterPro" id="IPR001279">
    <property type="entry name" value="Metallo-B-lactamas"/>
</dbReference>
<dbReference type="PANTHER" id="PTHR30619:SF1">
    <property type="entry name" value="RECOMBINATION PROTEIN 2"/>
    <property type="match status" value="1"/>
</dbReference>
<evidence type="ECO:0000256" key="4">
    <source>
        <dbReference type="ARBA" id="ARBA00022989"/>
    </source>
</evidence>
<feature type="transmembrane region" description="Helical" evidence="6">
    <location>
        <begin position="452"/>
        <end position="473"/>
    </location>
</feature>
<gene>
    <name evidence="9" type="ORF">Nans01_07390</name>
</gene>
<keyword evidence="10" id="KW-1185">Reference proteome</keyword>
<evidence type="ECO:0000313" key="10">
    <source>
        <dbReference type="Proteomes" id="UP001165092"/>
    </source>
</evidence>
<evidence type="ECO:0000313" key="9">
    <source>
        <dbReference type="EMBL" id="GLU46388.1"/>
    </source>
</evidence>
<organism evidence="9 10">
    <name type="scientific">Nocardiopsis ansamitocini</name>
    <dbReference type="NCBI Taxonomy" id="1670832"/>
    <lineage>
        <taxon>Bacteria</taxon>
        <taxon>Bacillati</taxon>
        <taxon>Actinomycetota</taxon>
        <taxon>Actinomycetes</taxon>
        <taxon>Streptosporangiales</taxon>
        <taxon>Nocardiopsidaceae</taxon>
        <taxon>Nocardiopsis</taxon>
    </lineage>
</organism>
<name>A0A9W6P3K0_9ACTN</name>
<feature type="domain" description="Metallo-beta-lactamase" evidence="7">
    <location>
        <begin position="535"/>
        <end position="600"/>
    </location>
</feature>
<dbReference type="Proteomes" id="UP001165092">
    <property type="component" value="Unassembled WGS sequence"/>
</dbReference>
<evidence type="ECO:0000256" key="1">
    <source>
        <dbReference type="ARBA" id="ARBA00004651"/>
    </source>
</evidence>
<keyword evidence="2" id="KW-1003">Cell membrane</keyword>
<feature type="transmembrane region" description="Helical" evidence="6">
    <location>
        <begin position="36"/>
        <end position="59"/>
    </location>
</feature>
<feature type="transmembrane region" description="Helical" evidence="6">
    <location>
        <begin position="352"/>
        <end position="371"/>
    </location>
</feature>
<dbReference type="Pfam" id="PF00753">
    <property type="entry name" value="Lactamase_B"/>
    <property type="match status" value="1"/>
</dbReference>
<dbReference type="NCBIfam" id="TIGR00360">
    <property type="entry name" value="ComEC_N-term"/>
    <property type="match status" value="1"/>
</dbReference>
<dbReference type="RefSeq" id="WP_285757243.1">
    <property type="nucleotide sequence ID" value="NZ_BSQG01000001.1"/>
</dbReference>